<keyword evidence="3" id="KW-0418">Kinase</keyword>
<dbReference type="AlphaFoldDB" id="A0A9D2QHJ2"/>
<dbReference type="GO" id="GO:0004788">
    <property type="term" value="F:thiamine diphosphokinase activity"/>
    <property type="evidence" value="ECO:0007669"/>
    <property type="project" value="InterPro"/>
</dbReference>
<sequence length="62" mass="6920">MRTLIVSGGRIGRGFALSFLETERFDRIIGVDNGLRFLYENGIMPTHVVGDFDTAAPELVDY</sequence>
<evidence type="ECO:0000256" key="3">
    <source>
        <dbReference type="ARBA" id="ARBA00022777"/>
    </source>
</evidence>
<evidence type="ECO:0000313" key="5">
    <source>
        <dbReference type="EMBL" id="HJC87333.1"/>
    </source>
</evidence>
<evidence type="ECO:0000256" key="2">
    <source>
        <dbReference type="ARBA" id="ARBA00022741"/>
    </source>
</evidence>
<dbReference type="InterPro" id="IPR036759">
    <property type="entry name" value="TPK_catalytic_sf"/>
</dbReference>
<comment type="caution">
    <text evidence="5">The sequence shown here is derived from an EMBL/GenBank/DDBJ whole genome shotgun (WGS) entry which is preliminary data.</text>
</comment>
<dbReference type="Gene3D" id="3.40.50.10240">
    <property type="entry name" value="Thiamin pyrophosphokinase, catalytic domain"/>
    <property type="match status" value="1"/>
</dbReference>
<proteinExistence type="predicted"/>
<keyword evidence="2" id="KW-0547">Nucleotide-binding</keyword>
<dbReference type="GO" id="GO:0016301">
    <property type="term" value="F:kinase activity"/>
    <property type="evidence" value="ECO:0007669"/>
    <property type="project" value="UniProtKB-KW"/>
</dbReference>
<dbReference type="Proteomes" id="UP000823922">
    <property type="component" value="Unassembled WGS sequence"/>
</dbReference>
<reference evidence="5" key="1">
    <citation type="journal article" date="2021" name="PeerJ">
        <title>Extensive microbial diversity within the chicken gut microbiome revealed by metagenomics and culture.</title>
        <authorList>
            <person name="Gilroy R."/>
            <person name="Ravi A."/>
            <person name="Getino M."/>
            <person name="Pursley I."/>
            <person name="Horton D.L."/>
            <person name="Alikhan N.F."/>
            <person name="Baker D."/>
            <person name="Gharbi K."/>
            <person name="Hall N."/>
            <person name="Watson M."/>
            <person name="Adriaenssens E.M."/>
            <person name="Foster-Nyarko E."/>
            <person name="Jarju S."/>
            <person name="Secka A."/>
            <person name="Antonio M."/>
            <person name="Oren A."/>
            <person name="Chaudhuri R.R."/>
            <person name="La Ragione R."/>
            <person name="Hildebrand F."/>
            <person name="Pallen M.J."/>
        </authorList>
    </citation>
    <scope>NUCLEOTIDE SEQUENCE</scope>
    <source>
        <strain evidence="5">ChiBcec1-1630</strain>
    </source>
</reference>
<evidence type="ECO:0000256" key="1">
    <source>
        <dbReference type="ARBA" id="ARBA00022679"/>
    </source>
</evidence>
<gene>
    <name evidence="5" type="ORF">H9926_04875</name>
</gene>
<dbReference type="SUPFAM" id="SSF63999">
    <property type="entry name" value="Thiamin pyrophosphokinase, catalytic domain"/>
    <property type="match status" value="1"/>
</dbReference>
<protein>
    <submittedName>
        <fullName evidence="5">Thiamine diphosphokinase</fullName>
    </submittedName>
</protein>
<reference evidence="5" key="2">
    <citation type="submission" date="2021-04" db="EMBL/GenBank/DDBJ databases">
        <authorList>
            <person name="Gilroy R."/>
        </authorList>
    </citation>
    <scope>NUCLEOTIDE SEQUENCE</scope>
    <source>
        <strain evidence="5">ChiBcec1-1630</strain>
    </source>
</reference>
<feature type="non-terminal residue" evidence="5">
    <location>
        <position position="62"/>
    </location>
</feature>
<dbReference type="GO" id="GO:0009229">
    <property type="term" value="P:thiamine diphosphate biosynthetic process"/>
    <property type="evidence" value="ECO:0007669"/>
    <property type="project" value="InterPro"/>
</dbReference>
<accession>A0A9D2QHJ2</accession>
<evidence type="ECO:0000313" key="6">
    <source>
        <dbReference type="Proteomes" id="UP000823922"/>
    </source>
</evidence>
<name>A0A9D2QHJ2_9FIRM</name>
<organism evidence="5 6">
    <name type="scientific">Candidatus Eisenbergiella intestinigallinarum</name>
    <dbReference type="NCBI Taxonomy" id="2838549"/>
    <lineage>
        <taxon>Bacteria</taxon>
        <taxon>Bacillati</taxon>
        <taxon>Bacillota</taxon>
        <taxon>Clostridia</taxon>
        <taxon>Lachnospirales</taxon>
        <taxon>Lachnospiraceae</taxon>
        <taxon>Eisenbergiella</taxon>
    </lineage>
</organism>
<keyword evidence="4" id="KW-0067">ATP-binding</keyword>
<dbReference type="EMBL" id="DWVS01000122">
    <property type="protein sequence ID" value="HJC87333.1"/>
    <property type="molecule type" value="Genomic_DNA"/>
</dbReference>
<dbReference type="GO" id="GO:0005524">
    <property type="term" value="F:ATP binding"/>
    <property type="evidence" value="ECO:0007669"/>
    <property type="project" value="UniProtKB-KW"/>
</dbReference>
<evidence type="ECO:0000256" key="4">
    <source>
        <dbReference type="ARBA" id="ARBA00022840"/>
    </source>
</evidence>
<keyword evidence="1" id="KW-0808">Transferase</keyword>